<protein>
    <recommendedName>
        <fullName evidence="6">Phytocyanin domain-containing protein</fullName>
    </recommendedName>
</protein>
<evidence type="ECO:0000256" key="4">
    <source>
        <dbReference type="SAM" id="MobiDB-lite"/>
    </source>
</evidence>
<dbReference type="PANTHER" id="PTHR33021:SF492">
    <property type="entry name" value="UCLACYANIN 1"/>
    <property type="match status" value="1"/>
</dbReference>
<sequence length="248" mass="25058">MKGTIMISLVVVALLIRLSSAVDHTVGGPNGGWDTSSDLKSWASSNTFAVGDSLVFQYLANHDVTEVPKVDYDSCQAANPIGTYTGGSTVISLTSPGKRYFICAQSGHCDQGMKLETDTTTASSSPPPESPAIPPPPESPVTPPPQSKAPAPRPQVSSSPKSSPAPNASPSLAPALAPPKSSPAPNASPSLTPASAPVPNASPSLTPASAPPPTATVAQSPTSSANKGTFGFITGLAWCTGVMIFLAL</sequence>
<dbReference type="FunFam" id="2.60.40.420:FF:000003">
    <property type="entry name" value="Blue copper"/>
    <property type="match status" value="1"/>
</dbReference>
<evidence type="ECO:0000256" key="3">
    <source>
        <dbReference type="ARBA" id="ARBA00023180"/>
    </source>
</evidence>
<proteinExistence type="predicted"/>
<reference evidence="9" key="1">
    <citation type="journal article" date="2017" name="Plant J.">
        <title>The pomegranate (Punica granatum L.) genome and the genomics of punicalagin biosynthesis.</title>
        <authorList>
            <person name="Qin G."/>
            <person name="Xu C."/>
            <person name="Ming R."/>
            <person name="Tang H."/>
            <person name="Guyot R."/>
            <person name="Kramer E.M."/>
            <person name="Hu Y."/>
            <person name="Yi X."/>
            <person name="Qi Y."/>
            <person name="Xu X."/>
            <person name="Gao Z."/>
            <person name="Pan H."/>
            <person name="Jian J."/>
            <person name="Tian Y."/>
            <person name="Yue Z."/>
            <person name="Xu Y."/>
        </authorList>
    </citation>
    <scope>NUCLEOTIDE SEQUENCE [LARGE SCALE GENOMIC DNA]</scope>
    <source>
        <strain evidence="9">cv. Dabenzi</strain>
    </source>
</reference>
<dbReference type="GO" id="GO:0009055">
    <property type="term" value="F:electron transfer activity"/>
    <property type="evidence" value="ECO:0007669"/>
    <property type="project" value="InterPro"/>
</dbReference>
<feature type="compositionally biased region" description="Low complexity" evidence="4">
    <location>
        <begin position="154"/>
        <end position="175"/>
    </location>
</feature>
<dbReference type="STRING" id="22663.A0A218X5R1"/>
<evidence type="ECO:0000256" key="2">
    <source>
        <dbReference type="ARBA" id="ARBA00023008"/>
    </source>
</evidence>
<evidence type="ECO:0000256" key="5">
    <source>
        <dbReference type="SAM" id="SignalP"/>
    </source>
</evidence>
<dbReference type="AlphaFoldDB" id="A0A218X5R1"/>
<name>A0A218X5R1_PUNGR</name>
<feature type="compositionally biased region" description="Low complexity" evidence="4">
    <location>
        <begin position="183"/>
        <end position="208"/>
    </location>
</feature>
<comment type="caution">
    <text evidence="7">The sequence shown here is derived from an EMBL/GenBank/DDBJ whole genome shotgun (WGS) entry which is preliminary data.</text>
</comment>
<dbReference type="CDD" id="cd04216">
    <property type="entry name" value="Phytocyanin"/>
    <property type="match status" value="1"/>
</dbReference>
<dbReference type="InterPro" id="IPR008972">
    <property type="entry name" value="Cupredoxin"/>
</dbReference>
<evidence type="ECO:0000256" key="1">
    <source>
        <dbReference type="ARBA" id="ARBA00022723"/>
    </source>
</evidence>
<feature type="compositionally biased region" description="Low complexity" evidence="4">
    <location>
        <begin position="215"/>
        <end position="225"/>
    </location>
</feature>
<evidence type="ECO:0000259" key="6">
    <source>
        <dbReference type="PROSITE" id="PS51485"/>
    </source>
</evidence>
<feature type="chain" id="PRO_5014071861" description="Phytocyanin domain-containing protein" evidence="5">
    <location>
        <begin position="22"/>
        <end position="248"/>
    </location>
</feature>
<keyword evidence="5" id="KW-0732">Signal</keyword>
<dbReference type="SUPFAM" id="SSF49503">
    <property type="entry name" value="Cupredoxins"/>
    <property type="match status" value="1"/>
</dbReference>
<accession>A0A218X5R1</accession>
<keyword evidence="3" id="KW-0325">Glycoprotein</keyword>
<keyword evidence="1" id="KW-0479">Metal-binding</keyword>
<organism evidence="7 9">
    <name type="scientific">Punica granatum</name>
    <name type="common">Pomegranate</name>
    <dbReference type="NCBI Taxonomy" id="22663"/>
    <lineage>
        <taxon>Eukaryota</taxon>
        <taxon>Viridiplantae</taxon>
        <taxon>Streptophyta</taxon>
        <taxon>Embryophyta</taxon>
        <taxon>Tracheophyta</taxon>
        <taxon>Spermatophyta</taxon>
        <taxon>Magnoliopsida</taxon>
        <taxon>eudicotyledons</taxon>
        <taxon>Gunneridae</taxon>
        <taxon>Pentapetalae</taxon>
        <taxon>rosids</taxon>
        <taxon>malvids</taxon>
        <taxon>Myrtales</taxon>
        <taxon>Lythraceae</taxon>
        <taxon>Punica</taxon>
    </lineage>
</organism>
<keyword evidence="2" id="KW-0186">Copper</keyword>
<evidence type="ECO:0000313" key="10">
    <source>
        <dbReference type="Proteomes" id="UP000233551"/>
    </source>
</evidence>
<evidence type="ECO:0000313" key="8">
    <source>
        <dbReference type="EMBL" id="PKI42382.1"/>
    </source>
</evidence>
<dbReference type="PROSITE" id="PS51485">
    <property type="entry name" value="PHYTOCYANIN"/>
    <property type="match status" value="1"/>
</dbReference>
<dbReference type="Proteomes" id="UP000197138">
    <property type="component" value="Unassembled WGS sequence"/>
</dbReference>
<dbReference type="Proteomes" id="UP000233551">
    <property type="component" value="Unassembled WGS sequence"/>
</dbReference>
<feature type="compositionally biased region" description="Pro residues" evidence="4">
    <location>
        <begin position="125"/>
        <end position="153"/>
    </location>
</feature>
<feature type="domain" description="Phytocyanin" evidence="6">
    <location>
        <begin position="22"/>
        <end position="121"/>
    </location>
</feature>
<gene>
    <name evidence="7" type="ORF">CDL15_Pgr023253</name>
    <name evidence="8" type="ORF">CRG98_037224</name>
</gene>
<feature type="signal peptide" evidence="5">
    <location>
        <begin position="1"/>
        <end position="21"/>
    </location>
</feature>
<dbReference type="EMBL" id="MTKT01002440">
    <property type="protein sequence ID" value="OWM79841.1"/>
    <property type="molecule type" value="Genomic_DNA"/>
</dbReference>
<dbReference type="GO" id="GO:0046872">
    <property type="term" value="F:metal ion binding"/>
    <property type="evidence" value="ECO:0007669"/>
    <property type="project" value="UniProtKB-KW"/>
</dbReference>
<dbReference type="GO" id="GO:0005886">
    <property type="term" value="C:plasma membrane"/>
    <property type="evidence" value="ECO:0007669"/>
    <property type="project" value="TreeGrafter"/>
</dbReference>
<dbReference type="OrthoDB" id="687020at2759"/>
<dbReference type="EMBL" id="PGOL01003181">
    <property type="protein sequence ID" value="PKI42382.1"/>
    <property type="molecule type" value="Genomic_DNA"/>
</dbReference>
<dbReference type="Pfam" id="PF02298">
    <property type="entry name" value="Cu_bind_like"/>
    <property type="match status" value="1"/>
</dbReference>
<dbReference type="GeneID" id="116204387"/>
<reference evidence="7" key="2">
    <citation type="submission" date="2017-06" db="EMBL/GenBank/DDBJ databases">
        <title>The pomegranate genome and the genomics of punicalagin biosynthesis.</title>
        <authorList>
            <person name="Xu C."/>
        </authorList>
    </citation>
    <scope>NUCLEOTIDE SEQUENCE [LARGE SCALE GENOMIC DNA]</scope>
    <source>
        <tissue evidence="7">Fresh leaf</tissue>
    </source>
</reference>
<evidence type="ECO:0000313" key="7">
    <source>
        <dbReference type="EMBL" id="OWM79841.1"/>
    </source>
</evidence>
<dbReference type="InterPro" id="IPR003245">
    <property type="entry name" value="Phytocyanin_dom"/>
</dbReference>
<feature type="region of interest" description="Disordered" evidence="4">
    <location>
        <begin position="116"/>
        <end position="227"/>
    </location>
</feature>
<reference evidence="8 10" key="3">
    <citation type="submission" date="2017-11" db="EMBL/GenBank/DDBJ databases">
        <title>De-novo sequencing of pomegranate (Punica granatum L.) genome.</title>
        <authorList>
            <person name="Akparov Z."/>
            <person name="Amiraslanov A."/>
            <person name="Hajiyeva S."/>
            <person name="Abbasov M."/>
            <person name="Kaur K."/>
            <person name="Hamwieh A."/>
            <person name="Solovyev V."/>
            <person name="Salamov A."/>
            <person name="Braich B."/>
            <person name="Kosarev P."/>
            <person name="Mahmoud A."/>
            <person name="Hajiyev E."/>
            <person name="Babayeva S."/>
            <person name="Izzatullayeva V."/>
            <person name="Mammadov A."/>
            <person name="Mammadov A."/>
            <person name="Sharifova S."/>
            <person name="Ojaghi J."/>
            <person name="Eynullazada K."/>
            <person name="Bayramov B."/>
            <person name="Abdulazimova A."/>
            <person name="Shahmuradov I."/>
        </authorList>
    </citation>
    <scope>NUCLEOTIDE SEQUENCE [LARGE SCALE GENOMIC DNA]</scope>
    <source>
        <strain evidence="8">AG2017</strain>
        <strain evidence="10">cv. AG2017</strain>
        <tissue evidence="8">Leaf</tissue>
    </source>
</reference>
<evidence type="ECO:0000313" key="9">
    <source>
        <dbReference type="Proteomes" id="UP000197138"/>
    </source>
</evidence>
<dbReference type="PANTHER" id="PTHR33021">
    <property type="entry name" value="BLUE COPPER PROTEIN"/>
    <property type="match status" value="1"/>
</dbReference>
<dbReference type="Gene3D" id="2.60.40.420">
    <property type="entry name" value="Cupredoxins - blue copper proteins"/>
    <property type="match status" value="1"/>
</dbReference>
<dbReference type="InterPro" id="IPR039391">
    <property type="entry name" value="Phytocyanin-like"/>
</dbReference>
<keyword evidence="10" id="KW-1185">Reference proteome</keyword>